<dbReference type="Proteomes" id="UP000076738">
    <property type="component" value="Unassembled WGS sequence"/>
</dbReference>
<evidence type="ECO:0000256" key="1">
    <source>
        <dbReference type="SAM" id="MobiDB-lite"/>
    </source>
</evidence>
<feature type="compositionally biased region" description="Acidic residues" evidence="1">
    <location>
        <begin position="180"/>
        <end position="190"/>
    </location>
</feature>
<evidence type="ECO:0000313" key="2">
    <source>
        <dbReference type="EMBL" id="KZO95641.1"/>
    </source>
</evidence>
<dbReference type="OrthoDB" id="5599613at2759"/>
<protein>
    <recommendedName>
        <fullName evidence="4">Coiled-coil SMC6 And NSE5 INteracting (CANIN) domain-containing protein</fullName>
    </recommendedName>
</protein>
<feature type="compositionally biased region" description="Polar residues" evidence="1">
    <location>
        <begin position="45"/>
        <end position="56"/>
    </location>
</feature>
<dbReference type="STRING" id="1330018.A0A167LFL7"/>
<evidence type="ECO:0000313" key="3">
    <source>
        <dbReference type="Proteomes" id="UP000076738"/>
    </source>
</evidence>
<feature type="region of interest" description="Disordered" evidence="1">
    <location>
        <begin position="1"/>
        <end position="95"/>
    </location>
</feature>
<feature type="region of interest" description="Disordered" evidence="1">
    <location>
        <begin position="300"/>
        <end position="330"/>
    </location>
</feature>
<sequence length="786" mass="85987">MAVDKALTKANKKVTDFFSSQPKPQPSSQSSVPSIFSRVKPEPRTSPSVPLTQGGSSMPKKLTKRAPAPATVSSARKKTASARKPSSPAGTIISVSSGGASDAVFSLSDSSANNSIVDLCGPSPIQVPKNKGVVDLTFSSSSDDLGPAERTKQIIAEIKAKAMMEVEEELEEEEAALDLEADSDELEDLNDVWTAAMADKTRAKMTESASAPSRAEGSPTSPLSTPPTSPSPPRRTRANAHLASPTPAGKRARLSPPATLPKKESAKSNRDLNRLLKQAEKLERQGITAAIQKAEEIVNRSSASPIRGRKRTYSQSSGGSQEMDSVEGSSVSGAAVLEHLGEHKDEMIKLFERDKAERREQQFREEHGGKGSRVFWDRMAASRKSHIEEDWTVGAWKDDDLMCSVVNAVRNGDTQELTSILYWLPFPGEHDAELLVLWLFRIATRHSEPGIAHAAYSHLLHLVSTSPQYRVPFKNVMSACRDIGVIDTALASCGAFDAALEHRPLAWSRERTWIFASIVCAFVRGRVFNGGERLDTFVLLLLVAMDPVTSPELKRGITFALEDAANDHAVDQATGLAICKRISTLIAEWSMAQKALLLSLFPRGKDTTMIMTRWLAVDVFVGGTIDTLDVDSYQDPPSLSSLLDLIDYQSRSSPFGVHVETDYERLHLATQIMEIALTNVHSYLDVRENHAKLQALSEEIFTVYSKIMDIRAAHLERTEAKDALQRLSLRLRYSIPKTAPTVQAKLPFAFKPVSAPTATTPATCTRTTVFNPTQSRTKPRPRRLVA</sequence>
<feature type="compositionally biased region" description="Polar residues" evidence="1">
    <location>
        <begin position="313"/>
        <end position="323"/>
    </location>
</feature>
<feature type="compositionally biased region" description="Pro residues" evidence="1">
    <location>
        <begin position="224"/>
        <end position="233"/>
    </location>
</feature>
<evidence type="ECO:0008006" key="4">
    <source>
        <dbReference type="Google" id="ProtNLM"/>
    </source>
</evidence>
<feature type="compositionally biased region" description="Low complexity" evidence="1">
    <location>
        <begin position="17"/>
        <end position="37"/>
    </location>
</feature>
<feature type="region of interest" description="Disordered" evidence="1">
    <location>
        <begin position="180"/>
        <end position="271"/>
    </location>
</feature>
<reference evidence="2 3" key="1">
    <citation type="journal article" date="2016" name="Mol. Biol. Evol.">
        <title>Comparative Genomics of Early-Diverging Mushroom-Forming Fungi Provides Insights into the Origins of Lignocellulose Decay Capabilities.</title>
        <authorList>
            <person name="Nagy L.G."/>
            <person name="Riley R."/>
            <person name="Tritt A."/>
            <person name="Adam C."/>
            <person name="Daum C."/>
            <person name="Floudas D."/>
            <person name="Sun H."/>
            <person name="Yadav J.S."/>
            <person name="Pangilinan J."/>
            <person name="Larsson K.H."/>
            <person name="Matsuura K."/>
            <person name="Barry K."/>
            <person name="Labutti K."/>
            <person name="Kuo R."/>
            <person name="Ohm R.A."/>
            <person name="Bhattacharya S.S."/>
            <person name="Shirouzu T."/>
            <person name="Yoshinaga Y."/>
            <person name="Martin F.M."/>
            <person name="Grigoriev I.V."/>
            <person name="Hibbett D.S."/>
        </authorList>
    </citation>
    <scope>NUCLEOTIDE SEQUENCE [LARGE SCALE GENOMIC DNA]</scope>
    <source>
        <strain evidence="2 3">TUFC12733</strain>
    </source>
</reference>
<gene>
    <name evidence="2" type="ORF">CALVIDRAFT_165311</name>
</gene>
<dbReference type="EMBL" id="KV417288">
    <property type="protein sequence ID" value="KZO95641.1"/>
    <property type="molecule type" value="Genomic_DNA"/>
</dbReference>
<accession>A0A167LFL7</accession>
<organism evidence="2 3">
    <name type="scientific">Calocera viscosa (strain TUFC12733)</name>
    <dbReference type="NCBI Taxonomy" id="1330018"/>
    <lineage>
        <taxon>Eukaryota</taxon>
        <taxon>Fungi</taxon>
        <taxon>Dikarya</taxon>
        <taxon>Basidiomycota</taxon>
        <taxon>Agaricomycotina</taxon>
        <taxon>Dacrymycetes</taxon>
        <taxon>Dacrymycetales</taxon>
        <taxon>Dacrymycetaceae</taxon>
        <taxon>Calocera</taxon>
    </lineage>
</organism>
<feature type="compositionally biased region" description="Basic and acidic residues" evidence="1">
    <location>
        <begin position="261"/>
        <end position="271"/>
    </location>
</feature>
<dbReference type="AlphaFoldDB" id="A0A167LFL7"/>
<proteinExistence type="predicted"/>
<name>A0A167LFL7_CALVF</name>
<keyword evidence="3" id="KW-1185">Reference proteome</keyword>